<dbReference type="Gene3D" id="3.90.1600.10">
    <property type="entry name" value="Palm domain of DNA polymerase"/>
    <property type="match status" value="2"/>
</dbReference>
<keyword evidence="7" id="KW-0235">DNA replication</keyword>
<comment type="similarity">
    <text evidence="1 7">Belongs to the DNA polymerase type-B family.</text>
</comment>
<evidence type="ECO:0000256" key="2">
    <source>
        <dbReference type="ARBA" id="ARBA00022679"/>
    </source>
</evidence>
<dbReference type="CDD" id="cd05537">
    <property type="entry name" value="POLBc_Pol_II"/>
    <property type="match status" value="1"/>
</dbReference>
<dbReference type="InterPro" id="IPR006134">
    <property type="entry name" value="DNA-dir_DNA_pol_B_multi_dom"/>
</dbReference>
<gene>
    <name evidence="10" type="ORF">GCM10023333_33760</name>
</gene>
<dbReference type="InterPro" id="IPR006172">
    <property type="entry name" value="DNA-dir_DNA_pol_B"/>
</dbReference>
<feature type="domain" description="DNA-directed DNA polymerase family B exonuclease" evidence="9">
    <location>
        <begin position="187"/>
        <end position="297"/>
    </location>
</feature>
<comment type="catalytic activity">
    <reaction evidence="6 7">
        <text>DNA(n) + a 2'-deoxyribonucleoside 5'-triphosphate = DNA(n+1) + diphosphate</text>
        <dbReference type="Rhea" id="RHEA:22508"/>
        <dbReference type="Rhea" id="RHEA-COMP:17339"/>
        <dbReference type="Rhea" id="RHEA-COMP:17340"/>
        <dbReference type="ChEBI" id="CHEBI:33019"/>
        <dbReference type="ChEBI" id="CHEBI:61560"/>
        <dbReference type="ChEBI" id="CHEBI:173112"/>
        <dbReference type="EC" id="2.7.7.7"/>
    </reaction>
</comment>
<evidence type="ECO:0000256" key="5">
    <source>
        <dbReference type="ARBA" id="ARBA00023125"/>
    </source>
</evidence>
<keyword evidence="5 7" id="KW-0238">DNA-binding</keyword>
<evidence type="ECO:0000256" key="1">
    <source>
        <dbReference type="ARBA" id="ARBA00005755"/>
    </source>
</evidence>
<keyword evidence="2 7" id="KW-0808">Transferase</keyword>
<protein>
    <recommendedName>
        <fullName evidence="7">DNA polymerase</fullName>
        <ecNumber evidence="7">2.7.7.7</ecNumber>
    </recommendedName>
</protein>
<dbReference type="InterPro" id="IPR042087">
    <property type="entry name" value="DNA_pol_B_thumb"/>
</dbReference>
<dbReference type="Proteomes" id="UP001499988">
    <property type="component" value="Unassembled WGS sequence"/>
</dbReference>
<organism evidence="10 11">
    <name type="scientific">Ferrimonas pelagia</name>
    <dbReference type="NCBI Taxonomy" id="1177826"/>
    <lineage>
        <taxon>Bacteria</taxon>
        <taxon>Pseudomonadati</taxon>
        <taxon>Pseudomonadota</taxon>
        <taxon>Gammaproteobacteria</taxon>
        <taxon>Alteromonadales</taxon>
        <taxon>Ferrimonadaceae</taxon>
        <taxon>Ferrimonas</taxon>
    </lineage>
</organism>
<evidence type="ECO:0000256" key="4">
    <source>
        <dbReference type="ARBA" id="ARBA00022932"/>
    </source>
</evidence>
<dbReference type="PROSITE" id="PS00116">
    <property type="entry name" value="DNA_POLYMERASE_B"/>
    <property type="match status" value="1"/>
</dbReference>
<name>A0ABP9FCG6_9GAMM</name>
<dbReference type="Pfam" id="PF00136">
    <property type="entry name" value="DNA_pol_B"/>
    <property type="match status" value="1"/>
</dbReference>
<dbReference type="InterPro" id="IPR023211">
    <property type="entry name" value="DNA_pol_palm_dom_sf"/>
</dbReference>
<evidence type="ECO:0000259" key="9">
    <source>
        <dbReference type="Pfam" id="PF03104"/>
    </source>
</evidence>
<dbReference type="SMART" id="SM00486">
    <property type="entry name" value="POLBc"/>
    <property type="match status" value="1"/>
</dbReference>
<dbReference type="SUPFAM" id="SSF56672">
    <property type="entry name" value="DNA/RNA polymerases"/>
    <property type="match status" value="1"/>
</dbReference>
<dbReference type="InterPro" id="IPR050240">
    <property type="entry name" value="DNA_pol_type-B"/>
</dbReference>
<dbReference type="SUPFAM" id="SSF53098">
    <property type="entry name" value="Ribonuclease H-like"/>
    <property type="match status" value="1"/>
</dbReference>
<keyword evidence="3 7" id="KW-0548">Nucleotidyltransferase</keyword>
<keyword evidence="4 7" id="KW-0239">DNA-directed DNA polymerase</keyword>
<dbReference type="Gene3D" id="2.40.50.590">
    <property type="match status" value="1"/>
</dbReference>
<dbReference type="InterPro" id="IPR043502">
    <property type="entry name" value="DNA/RNA_pol_sf"/>
</dbReference>
<evidence type="ECO:0000256" key="7">
    <source>
        <dbReference type="RuleBase" id="RU000442"/>
    </source>
</evidence>
<accession>A0ABP9FCG6</accession>
<comment type="caution">
    <text evidence="10">The sequence shown here is derived from an EMBL/GenBank/DDBJ whole genome shotgun (WGS) entry which is preliminary data.</text>
</comment>
<dbReference type="PANTHER" id="PTHR10322">
    <property type="entry name" value="DNA POLYMERASE CATALYTIC SUBUNIT"/>
    <property type="match status" value="1"/>
</dbReference>
<proteinExistence type="inferred from homology"/>
<dbReference type="CDD" id="cd05784">
    <property type="entry name" value="DNA_polB_II_exo"/>
    <property type="match status" value="1"/>
</dbReference>
<dbReference type="EC" id="2.7.7.7" evidence="7"/>
<evidence type="ECO:0000256" key="6">
    <source>
        <dbReference type="ARBA" id="ARBA00049244"/>
    </source>
</evidence>
<dbReference type="Pfam" id="PF21474">
    <property type="entry name" value="DNApolII_N"/>
    <property type="match status" value="1"/>
</dbReference>
<dbReference type="Pfam" id="PF03104">
    <property type="entry name" value="DNA_pol_B_exo1"/>
    <property type="match status" value="1"/>
</dbReference>
<dbReference type="InterPro" id="IPR012337">
    <property type="entry name" value="RNaseH-like_sf"/>
</dbReference>
<evidence type="ECO:0000313" key="11">
    <source>
        <dbReference type="Proteomes" id="UP001499988"/>
    </source>
</evidence>
<keyword evidence="11" id="KW-1185">Reference proteome</keyword>
<dbReference type="InterPro" id="IPR006133">
    <property type="entry name" value="DNA-dir_DNA_pol_B_exonuc"/>
</dbReference>
<dbReference type="Gene3D" id="3.30.420.10">
    <property type="entry name" value="Ribonuclease H-like superfamily/Ribonuclease H"/>
    <property type="match status" value="1"/>
</dbReference>
<reference evidence="11" key="1">
    <citation type="journal article" date="2019" name="Int. J. Syst. Evol. Microbiol.">
        <title>The Global Catalogue of Microorganisms (GCM) 10K type strain sequencing project: providing services to taxonomists for standard genome sequencing and annotation.</title>
        <authorList>
            <consortium name="The Broad Institute Genomics Platform"/>
            <consortium name="The Broad Institute Genome Sequencing Center for Infectious Disease"/>
            <person name="Wu L."/>
            <person name="Ma J."/>
        </authorList>
    </citation>
    <scope>NUCLEOTIDE SEQUENCE [LARGE SCALE GENOMIC DNA]</scope>
    <source>
        <strain evidence="11">JCM 18401</strain>
    </source>
</reference>
<dbReference type="InterPro" id="IPR036397">
    <property type="entry name" value="RNaseH_sf"/>
</dbReference>
<dbReference type="InterPro" id="IPR017964">
    <property type="entry name" value="DNA-dir_DNA_pol_B_CS"/>
</dbReference>
<dbReference type="NCBIfam" id="NF004421">
    <property type="entry name" value="PRK05762.1-2"/>
    <property type="match status" value="1"/>
</dbReference>
<sequence>MTDNVQMDCISLCDGWILSREHRAHASGAELIYWLSTEHGPRCVTLAEQRWRGFVRESDARRWRQWLGQRPGWELTAVPAQDFSHQPVWALDVVAPKLWRQVRQQAQASGWSLLEADIAPQERYLMARFIRNGVTVRAQGHRLLAMRPAQPQHQPSMVSLDIECSRHGELYSIGFYHEGEQSVWMIGPAPAEPAPSYLHFVENEAELLRATLHWFEQHDPDAIIGWSVAHFDLALLHKRAQLYGIRLSLGRDGSEPAWQERAGPGRECSIAGRLVLDGIDWLKAAFYSFDSFALDNVAHALLGEGKACQDSVNRLAEIEHNFHHNKLALAHYNLKDCELVWRIFEKTDLMAFVLARGSNTGLQLDRTGGSSAAFTFRYLPLLHRAGYVAPDLTEHTIPPSPGGYVMDSMPGLYRNVLLLDFKSLYPSIIRSFLIDPMGMIVAERAPEDASVVGFRGARFHREQHRLPGLIAELAEQRELAKRDKNAPLSQAIKILMNSFYGVLGASGCRFHDPKLASSITLRGHEIMKQTRVWIEQQGYRVIYGDTDSVFVHVGDGCEKSQARAIGLALSRKINAAWCDNLAELGLESALELEFETQFDRFFMPTIRGSLVGSKKRYVGAVINDGEIDLIFKGMETVRSDWTAMARQLQQELYHDWFSGRAVLPLLKRWIKAIRSGDVDHLLVYRKRLRQPLDAYQASPPHVQAARLANAMLNKEHYRKGSQISYFIGLSGAYPQKEGKGELDREHYIEKQLKPIAEPVLIALGIGFHEVDGDQLGLF</sequence>
<dbReference type="PRINTS" id="PR00106">
    <property type="entry name" value="DNAPOLB"/>
</dbReference>
<evidence type="ECO:0000259" key="8">
    <source>
        <dbReference type="Pfam" id="PF00136"/>
    </source>
</evidence>
<dbReference type="PANTHER" id="PTHR10322:SF23">
    <property type="entry name" value="DNA POLYMERASE DELTA CATALYTIC SUBUNIT"/>
    <property type="match status" value="1"/>
</dbReference>
<evidence type="ECO:0000313" key="10">
    <source>
        <dbReference type="EMBL" id="GAA4897712.1"/>
    </source>
</evidence>
<evidence type="ECO:0000256" key="3">
    <source>
        <dbReference type="ARBA" id="ARBA00022695"/>
    </source>
</evidence>
<feature type="domain" description="DNA-directed DNA polymerase family B multifunctional" evidence="8">
    <location>
        <begin position="376"/>
        <end position="729"/>
    </location>
</feature>
<dbReference type="EMBL" id="BAABJZ010000099">
    <property type="protein sequence ID" value="GAA4897712.1"/>
    <property type="molecule type" value="Genomic_DNA"/>
</dbReference>
<dbReference type="Gene3D" id="1.10.132.60">
    <property type="entry name" value="DNA polymerase family B, C-terminal domain"/>
    <property type="match status" value="1"/>
</dbReference>